<proteinExistence type="predicted"/>
<evidence type="ECO:0008006" key="2">
    <source>
        <dbReference type="Google" id="ProtNLM"/>
    </source>
</evidence>
<reference evidence="1" key="1">
    <citation type="journal article" date="2015" name="Nature">
        <title>Complex archaea that bridge the gap between prokaryotes and eukaryotes.</title>
        <authorList>
            <person name="Spang A."/>
            <person name="Saw J.H."/>
            <person name="Jorgensen S.L."/>
            <person name="Zaremba-Niedzwiedzka K."/>
            <person name="Martijn J."/>
            <person name="Lind A.E."/>
            <person name="van Eijk R."/>
            <person name="Schleper C."/>
            <person name="Guy L."/>
            <person name="Ettema T.J."/>
        </authorList>
    </citation>
    <scope>NUCLEOTIDE SEQUENCE</scope>
</reference>
<gene>
    <name evidence="1" type="ORF">LCGC14_2861750</name>
</gene>
<organism evidence="1">
    <name type="scientific">marine sediment metagenome</name>
    <dbReference type="NCBI Taxonomy" id="412755"/>
    <lineage>
        <taxon>unclassified sequences</taxon>
        <taxon>metagenomes</taxon>
        <taxon>ecological metagenomes</taxon>
    </lineage>
</organism>
<dbReference type="InterPro" id="IPR036890">
    <property type="entry name" value="HATPase_C_sf"/>
</dbReference>
<name>A0A0F8YS65_9ZZZZ</name>
<dbReference type="AlphaFoldDB" id="A0A0F8YS65"/>
<accession>A0A0F8YS65</accession>
<evidence type="ECO:0000313" key="1">
    <source>
        <dbReference type="EMBL" id="KKK76625.1"/>
    </source>
</evidence>
<dbReference type="Gene3D" id="3.30.565.10">
    <property type="entry name" value="Histidine kinase-like ATPase, C-terminal domain"/>
    <property type="match status" value="1"/>
</dbReference>
<protein>
    <recommendedName>
        <fullName evidence="2">Histidine kinase/HSP90-like ATPase domain-containing protein</fullName>
    </recommendedName>
</protein>
<comment type="caution">
    <text evidence="1">The sequence shown here is derived from an EMBL/GenBank/DDBJ whole genome shotgun (WGS) entry which is preliminary data.</text>
</comment>
<dbReference type="EMBL" id="LAZR01055325">
    <property type="protein sequence ID" value="KKK76625.1"/>
    <property type="molecule type" value="Genomic_DNA"/>
</dbReference>
<sequence>MEETESQINVELPVKKEYARLLRLMVSGVASRMNFDLDAVDDLKIAVEEAYLMAMRGKVNSPLKTSFDMMADRLQITFQGTTRSQAGTEDQKENFGNFILDAVVDEMELNQPNADFNVRMVKYL</sequence>